<gene>
    <name evidence="2" type="ORF">HNR30_003778</name>
</gene>
<feature type="region of interest" description="Disordered" evidence="1">
    <location>
        <begin position="15"/>
        <end position="41"/>
    </location>
</feature>
<name>A0A7W0CJV9_9ACTN</name>
<evidence type="ECO:0000256" key="1">
    <source>
        <dbReference type="SAM" id="MobiDB-lite"/>
    </source>
</evidence>
<dbReference type="Proteomes" id="UP000530928">
    <property type="component" value="Unassembled WGS sequence"/>
</dbReference>
<dbReference type="AlphaFoldDB" id="A0A7W0CJV9"/>
<dbReference type="EMBL" id="JACDUR010000004">
    <property type="protein sequence ID" value="MBA2892424.1"/>
    <property type="molecule type" value="Genomic_DNA"/>
</dbReference>
<reference evidence="2 3" key="1">
    <citation type="submission" date="2020-07" db="EMBL/GenBank/DDBJ databases">
        <title>Genomic Encyclopedia of Type Strains, Phase IV (KMG-IV): sequencing the most valuable type-strain genomes for metagenomic binning, comparative biology and taxonomic classification.</title>
        <authorList>
            <person name="Goeker M."/>
        </authorList>
    </citation>
    <scope>NUCLEOTIDE SEQUENCE [LARGE SCALE GENOMIC DNA]</scope>
    <source>
        <strain evidence="2 3">DSM 45533</strain>
    </source>
</reference>
<organism evidence="2 3">
    <name type="scientific">Nonomuraea soli</name>
    <dbReference type="NCBI Taxonomy" id="1032476"/>
    <lineage>
        <taxon>Bacteria</taxon>
        <taxon>Bacillati</taxon>
        <taxon>Actinomycetota</taxon>
        <taxon>Actinomycetes</taxon>
        <taxon>Streptosporangiales</taxon>
        <taxon>Streptosporangiaceae</taxon>
        <taxon>Nonomuraea</taxon>
    </lineage>
</organism>
<keyword evidence="3" id="KW-1185">Reference proteome</keyword>
<comment type="caution">
    <text evidence="2">The sequence shown here is derived from an EMBL/GenBank/DDBJ whole genome shotgun (WGS) entry which is preliminary data.</text>
</comment>
<protein>
    <submittedName>
        <fullName evidence="2">Uncharacterized protein</fullName>
    </submittedName>
</protein>
<proteinExistence type="predicted"/>
<evidence type="ECO:0000313" key="3">
    <source>
        <dbReference type="Proteomes" id="UP000530928"/>
    </source>
</evidence>
<sequence>MIAPAGVGAEIVREAEGWDPDNDDTNFNAPPALDVDNYTKS</sequence>
<evidence type="ECO:0000313" key="2">
    <source>
        <dbReference type="EMBL" id="MBA2892424.1"/>
    </source>
</evidence>
<accession>A0A7W0CJV9</accession>